<feature type="region of interest" description="Disordered" evidence="1">
    <location>
        <begin position="21"/>
        <end position="67"/>
    </location>
</feature>
<organism evidence="2">
    <name type="scientific">Solanum chilense</name>
    <name type="common">Tomato</name>
    <name type="synonym">Lycopersicon chilense</name>
    <dbReference type="NCBI Taxonomy" id="4083"/>
    <lineage>
        <taxon>Eukaryota</taxon>
        <taxon>Viridiplantae</taxon>
        <taxon>Streptophyta</taxon>
        <taxon>Embryophyta</taxon>
        <taxon>Tracheophyta</taxon>
        <taxon>Spermatophyta</taxon>
        <taxon>Magnoliopsida</taxon>
        <taxon>eudicotyledons</taxon>
        <taxon>Gunneridae</taxon>
        <taxon>Pentapetalae</taxon>
        <taxon>asterids</taxon>
        <taxon>lamiids</taxon>
        <taxon>Solanales</taxon>
        <taxon>Solanaceae</taxon>
        <taxon>Solanoideae</taxon>
        <taxon>Solaneae</taxon>
        <taxon>Solanum</taxon>
        <taxon>Solanum subgen. Lycopersicon</taxon>
    </lineage>
</organism>
<protein>
    <submittedName>
        <fullName evidence="2">Uncharacterized protein</fullName>
    </submittedName>
</protein>
<dbReference type="EMBL" id="RXGB01004042">
    <property type="protein sequence ID" value="TMW90666.1"/>
    <property type="molecule type" value="Genomic_DNA"/>
</dbReference>
<accession>A0A6N2B7T1</accession>
<comment type="caution">
    <text evidence="2">The sequence shown here is derived from an EMBL/GenBank/DDBJ whole genome shotgun (WGS) entry which is preliminary data.</text>
</comment>
<feature type="non-terminal residue" evidence="2">
    <location>
        <position position="1"/>
    </location>
</feature>
<dbReference type="AlphaFoldDB" id="A0A6N2B7T1"/>
<evidence type="ECO:0000256" key="1">
    <source>
        <dbReference type="SAM" id="MobiDB-lite"/>
    </source>
</evidence>
<evidence type="ECO:0000313" key="2">
    <source>
        <dbReference type="EMBL" id="TMW90666.1"/>
    </source>
</evidence>
<sequence>VEETPIEEDHNVDQGQQYMFNDEFHPADMNNPDDEIGIGEGEGKGEGGGEDEAQTKGSDLESKFPPTPIVCNNNPCASQTSHVINVRDDEKGFYRGMTFKNKQERTNSLKIACLKKNLDWKRASNE</sequence>
<proteinExistence type="predicted"/>
<name>A0A6N2B7T1_SOLCI</name>
<gene>
    <name evidence="2" type="ORF">EJD97_015409</name>
</gene>
<reference evidence="2" key="1">
    <citation type="submission" date="2019-05" db="EMBL/GenBank/DDBJ databases">
        <title>The de novo reference genome and transcriptome assemblies of the wild tomato species Solanum chilense.</title>
        <authorList>
            <person name="Stam R."/>
            <person name="Nosenko T."/>
            <person name="Hoerger A.C."/>
            <person name="Stephan W."/>
            <person name="Seidel M.A."/>
            <person name="Kuhn J.M.M."/>
            <person name="Haberer G."/>
            <person name="Tellier A."/>
        </authorList>
    </citation>
    <scope>NUCLEOTIDE SEQUENCE</scope>
    <source>
        <tissue evidence="2">Mature leaves</tissue>
    </source>
</reference>